<feature type="active site" description="Proton donor" evidence="7">
    <location>
        <position position="181"/>
    </location>
</feature>
<dbReference type="InterPro" id="IPR038765">
    <property type="entry name" value="Papain-like_cys_pep_sf"/>
</dbReference>
<dbReference type="InterPro" id="IPR036959">
    <property type="entry name" value="Peptidase_C12_UCH_sf"/>
</dbReference>
<dbReference type="PANTHER" id="PTHR10589:SF17">
    <property type="entry name" value="UBIQUITIN CARBOXYL-TERMINAL HYDROLASE"/>
    <property type="match status" value="1"/>
</dbReference>
<dbReference type="PANTHER" id="PTHR10589">
    <property type="entry name" value="UBIQUITIN CARBOXYL-TERMINAL HYDROLASE"/>
    <property type="match status" value="1"/>
</dbReference>
<dbReference type="SUPFAM" id="SSF54001">
    <property type="entry name" value="Cysteine proteinases"/>
    <property type="match status" value="1"/>
</dbReference>
<dbReference type="InterPro" id="IPR001578">
    <property type="entry name" value="Peptidase_C12_UCH"/>
</dbReference>
<dbReference type="GO" id="GO:0016579">
    <property type="term" value="P:protein deubiquitination"/>
    <property type="evidence" value="ECO:0007669"/>
    <property type="project" value="TreeGrafter"/>
</dbReference>
<keyword evidence="3 7" id="KW-0645">Protease</keyword>
<evidence type="ECO:0000256" key="7">
    <source>
        <dbReference type="PROSITE-ProRule" id="PRU01393"/>
    </source>
</evidence>
<evidence type="ECO:0000256" key="1">
    <source>
        <dbReference type="ARBA" id="ARBA00000707"/>
    </source>
</evidence>
<name>A0A9P7HFA9_9HYPO</name>
<sequence>MSATTDPNPSDGCPAFIPLEANPQLMTTLIHKLGVSDALEMHDVYSLTDPDLLAFIPRPALALLLVFPVSAVYESQRMAEDSLVDEYKGKGDTEPVLWWPQTIRNACGLMGLLHAVTNGNARGFIQEGSTLDNIIKKSMPLDPRGRAKVLETTPELATAHKEAATQGDTPAPAAEDDVELHYVCFSKGTDNGLWELDGRRKGPIRRGDLEDNEDVLSSKGLHLGVLKFLEREGGDLRFSAVALAGSVD</sequence>
<evidence type="ECO:0000256" key="8">
    <source>
        <dbReference type="RuleBase" id="RU361215"/>
    </source>
</evidence>
<evidence type="ECO:0000313" key="10">
    <source>
        <dbReference type="EMBL" id="KAG5665373.1"/>
    </source>
</evidence>
<dbReference type="Pfam" id="PF01088">
    <property type="entry name" value="Peptidase_C12"/>
    <property type="match status" value="1"/>
</dbReference>
<feature type="active site" description="Nucleophile" evidence="7">
    <location>
        <position position="107"/>
    </location>
</feature>
<feature type="domain" description="UCH catalytic" evidence="9">
    <location>
        <begin position="15"/>
        <end position="245"/>
    </location>
</feature>
<feature type="site" description="Transition state stabilizer" evidence="7">
    <location>
        <position position="101"/>
    </location>
</feature>
<comment type="catalytic activity">
    <reaction evidence="1 7 8">
        <text>Thiol-dependent hydrolysis of ester, thioester, amide, peptide and isopeptide bonds formed by the C-terminal Gly of ubiquitin (a 76-residue protein attached to proteins as an intracellular targeting signal).</text>
        <dbReference type="EC" id="3.4.19.12"/>
    </reaction>
</comment>
<reference evidence="10" key="1">
    <citation type="submission" date="2021-04" db="EMBL/GenBank/DDBJ databases">
        <title>Draft genome of Fusarium avenaceum strain F156N33, isolated from an atmospheric sample in Virginia.</title>
        <authorList>
            <person name="Yang S."/>
            <person name="Vinatzer B.A."/>
            <person name="Coleman J."/>
        </authorList>
    </citation>
    <scope>NUCLEOTIDE SEQUENCE</scope>
    <source>
        <strain evidence="10">F156N33</strain>
    </source>
</reference>
<dbReference type="GO" id="GO:0004843">
    <property type="term" value="F:cysteine-type deubiquitinase activity"/>
    <property type="evidence" value="ECO:0007669"/>
    <property type="project" value="UniProtKB-UniRule"/>
</dbReference>
<dbReference type="CDD" id="cd09616">
    <property type="entry name" value="Peptidase_C12_UCH_L1_L3"/>
    <property type="match status" value="1"/>
</dbReference>
<keyword evidence="5 7" id="KW-0378">Hydrolase</keyword>
<dbReference type="GO" id="GO:0005737">
    <property type="term" value="C:cytoplasm"/>
    <property type="evidence" value="ECO:0007669"/>
    <property type="project" value="TreeGrafter"/>
</dbReference>
<dbReference type="PRINTS" id="PR00707">
    <property type="entry name" value="UBCTHYDRLASE"/>
</dbReference>
<keyword evidence="4 7" id="KW-0833">Ubl conjugation pathway</keyword>
<evidence type="ECO:0000256" key="5">
    <source>
        <dbReference type="ARBA" id="ARBA00022801"/>
    </source>
</evidence>
<evidence type="ECO:0000259" key="9">
    <source>
        <dbReference type="PROSITE" id="PS52048"/>
    </source>
</evidence>
<dbReference type="GO" id="GO:0006511">
    <property type="term" value="P:ubiquitin-dependent protein catabolic process"/>
    <property type="evidence" value="ECO:0007669"/>
    <property type="project" value="UniProtKB-UniRule"/>
</dbReference>
<comment type="similarity">
    <text evidence="2 7 8">Belongs to the peptidase C12 family.</text>
</comment>
<dbReference type="EMBL" id="JAGPUO010000001">
    <property type="protein sequence ID" value="KAG5665373.1"/>
    <property type="molecule type" value="Genomic_DNA"/>
</dbReference>
<organism evidence="10 11">
    <name type="scientific">Fusarium avenaceum</name>
    <dbReference type="NCBI Taxonomy" id="40199"/>
    <lineage>
        <taxon>Eukaryota</taxon>
        <taxon>Fungi</taxon>
        <taxon>Dikarya</taxon>
        <taxon>Ascomycota</taxon>
        <taxon>Pezizomycotina</taxon>
        <taxon>Sordariomycetes</taxon>
        <taxon>Hypocreomycetidae</taxon>
        <taxon>Hypocreales</taxon>
        <taxon>Nectriaceae</taxon>
        <taxon>Fusarium</taxon>
        <taxon>Fusarium tricinctum species complex</taxon>
    </lineage>
</organism>
<evidence type="ECO:0000313" key="11">
    <source>
        <dbReference type="Proteomes" id="UP000782241"/>
    </source>
</evidence>
<keyword evidence="11" id="KW-1185">Reference proteome</keyword>
<dbReference type="Proteomes" id="UP000782241">
    <property type="component" value="Unassembled WGS sequence"/>
</dbReference>
<gene>
    <name evidence="10" type="ORF">KAF25_009498</name>
</gene>
<accession>A0A9P7HFA9</accession>
<evidence type="ECO:0000256" key="2">
    <source>
        <dbReference type="ARBA" id="ARBA00009326"/>
    </source>
</evidence>
<comment type="caution">
    <text evidence="10">The sequence shown here is derived from an EMBL/GenBank/DDBJ whole genome shotgun (WGS) entry which is preliminary data.</text>
</comment>
<dbReference type="EC" id="3.4.19.12" evidence="8"/>
<protein>
    <recommendedName>
        <fullName evidence="8">Ubiquitin carboxyl-terminal hydrolase</fullName>
        <ecNumber evidence="8">3.4.19.12</ecNumber>
    </recommendedName>
</protein>
<evidence type="ECO:0000256" key="3">
    <source>
        <dbReference type="ARBA" id="ARBA00022670"/>
    </source>
</evidence>
<dbReference type="PROSITE" id="PS52048">
    <property type="entry name" value="UCH_DOMAIN"/>
    <property type="match status" value="1"/>
</dbReference>
<evidence type="ECO:0000256" key="4">
    <source>
        <dbReference type="ARBA" id="ARBA00022786"/>
    </source>
</evidence>
<keyword evidence="6 7" id="KW-0788">Thiol protease</keyword>
<dbReference type="Gene3D" id="3.40.532.10">
    <property type="entry name" value="Peptidase C12, ubiquitin carboxyl-terminal hydrolase"/>
    <property type="match status" value="1"/>
</dbReference>
<dbReference type="FunFam" id="3.40.532.10:FF:000008">
    <property type="entry name" value="Ubiquitin carboxyl-terminal hydrolase"/>
    <property type="match status" value="1"/>
</dbReference>
<proteinExistence type="inferred from homology"/>
<evidence type="ECO:0000256" key="6">
    <source>
        <dbReference type="ARBA" id="ARBA00022807"/>
    </source>
</evidence>
<feature type="site" description="Important for enzyme activity" evidence="7">
    <location>
        <position position="197"/>
    </location>
</feature>
<dbReference type="AlphaFoldDB" id="A0A9P7HFA9"/>